<keyword evidence="3 7" id="KW-0288">FMN</keyword>
<dbReference type="Pfam" id="PF01070">
    <property type="entry name" value="FMN_dh"/>
    <property type="match status" value="1"/>
</dbReference>
<proteinExistence type="inferred from homology"/>
<dbReference type="InterPro" id="IPR012133">
    <property type="entry name" value="Alpha-hydoxy_acid_DH_FMN"/>
</dbReference>
<feature type="binding site" evidence="7">
    <location>
        <position position="171"/>
    </location>
    <ligand>
        <name>glyoxylate</name>
        <dbReference type="ChEBI" id="CHEBI:36655"/>
    </ligand>
</feature>
<dbReference type="EMBL" id="QBKP01000011">
    <property type="protein sequence ID" value="PTX47989.1"/>
    <property type="molecule type" value="Genomic_DNA"/>
</dbReference>
<protein>
    <submittedName>
        <fullName evidence="9">L-lactate dehydrogenase (Cytochrome)</fullName>
    </submittedName>
</protein>
<dbReference type="PANTHER" id="PTHR10578:SF107">
    <property type="entry name" value="2-HYDROXYACID OXIDASE 1"/>
    <property type="match status" value="1"/>
</dbReference>
<feature type="domain" description="FMN hydroxy acid dehydrogenase" evidence="8">
    <location>
        <begin position="5"/>
        <end position="383"/>
    </location>
</feature>
<feature type="binding site" evidence="7">
    <location>
        <position position="257"/>
    </location>
    <ligand>
        <name>FMN</name>
        <dbReference type="ChEBI" id="CHEBI:58210"/>
    </ligand>
</feature>
<feature type="binding site" evidence="7">
    <location>
        <position position="162"/>
    </location>
    <ligand>
        <name>FMN</name>
        <dbReference type="ChEBI" id="CHEBI:58210"/>
    </ligand>
</feature>
<dbReference type="InterPro" id="IPR000262">
    <property type="entry name" value="FMN-dep_DH"/>
</dbReference>
<evidence type="ECO:0000256" key="5">
    <source>
        <dbReference type="ARBA" id="ARBA00024042"/>
    </source>
</evidence>
<keyword evidence="2 7" id="KW-0285">Flavoprotein</keyword>
<comment type="cofactor">
    <cofactor evidence="1">
        <name>FMN</name>
        <dbReference type="ChEBI" id="CHEBI:58210"/>
    </cofactor>
</comment>
<evidence type="ECO:0000259" key="8">
    <source>
        <dbReference type="PROSITE" id="PS51349"/>
    </source>
</evidence>
<dbReference type="OrthoDB" id="9770452at2"/>
<comment type="caution">
    <text evidence="9">The sequence shown here is derived from an EMBL/GenBank/DDBJ whole genome shotgun (WGS) entry which is preliminary data.</text>
</comment>
<dbReference type="GO" id="GO:0005886">
    <property type="term" value="C:plasma membrane"/>
    <property type="evidence" value="ECO:0007669"/>
    <property type="project" value="TreeGrafter"/>
</dbReference>
<dbReference type="InterPro" id="IPR013785">
    <property type="entry name" value="Aldolase_TIM"/>
</dbReference>
<dbReference type="GO" id="GO:0010181">
    <property type="term" value="F:FMN binding"/>
    <property type="evidence" value="ECO:0007669"/>
    <property type="project" value="InterPro"/>
</dbReference>
<sequence>MIDPALDRRFPDAAAMEAAGVPRIPRFVRDYMVGGIGAEVGLARNRSALDAVALMPRYVVECAVPDLSVTVAGVRWAAPFAVAPMGLGGLIWPGAELAIARAMGAAGLGHVLSTVSTTAMEQIALLAGAGRIFQLYSFADPKIDAALMARAWAAGYEVLMVTVDVPGATRRRRDIQSGLSFPPRFTLQTLLQIMACPRWAMGQAGRGIPAFQNILPVLPKGSVTEQAAFIGAQLEGHIGPARLARIRAVWPGRLIVKGVLSPEDAAVALDCGADGVVVSNHGGRQLDAAPASVEVLPAIRDRLGEGALVLADSGVRSGLDIARMLARGADAVLIGRPFLQAAAAAGPRGPAHLAAVLMAELRTTMGQLGMSRLDDLRGAEWSL</sequence>
<feature type="binding site" evidence="7">
    <location>
        <begin position="335"/>
        <end position="336"/>
    </location>
    <ligand>
        <name>FMN</name>
        <dbReference type="ChEBI" id="CHEBI:58210"/>
    </ligand>
</feature>
<dbReference type="InterPro" id="IPR037396">
    <property type="entry name" value="FMN_HAD"/>
</dbReference>
<feature type="binding site" evidence="7">
    <location>
        <position position="31"/>
    </location>
    <ligand>
        <name>glyoxylate</name>
        <dbReference type="ChEBI" id="CHEBI:36655"/>
    </ligand>
</feature>
<evidence type="ECO:0000313" key="10">
    <source>
        <dbReference type="Proteomes" id="UP000244224"/>
    </source>
</evidence>
<evidence type="ECO:0000313" key="9">
    <source>
        <dbReference type="EMBL" id="PTX47989.1"/>
    </source>
</evidence>
<keyword evidence="4" id="KW-0560">Oxidoreductase</keyword>
<feature type="binding site" evidence="7">
    <location>
        <position position="279"/>
    </location>
    <ligand>
        <name>FMN</name>
        <dbReference type="ChEBI" id="CHEBI:58210"/>
    </ligand>
</feature>
<evidence type="ECO:0000256" key="4">
    <source>
        <dbReference type="ARBA" id="ARBA00023002"/>
    </source>
</evidence>
<feature type="binding site" evidence="7">
    <location>
        <position position="136"/>
    </location>
    <ligand>
        <name>glyoxylate</name>
        <dbReference type="ChEBI" id="CHEBI:36655"/>
    </ligand>
</feature>
<dbReference type="AlphaFoldDB" id="A0A2T6AVZ9"/>
<evidence type="ECO:0000256" key="7">
    <source>
        <dbReference type="PIRSR" id="PIRSR000138-2"/>
    </source>
</evidence>
<dbReference type="SUPFAM" id="SSF51395">
    <property type="entry name" value="FMN-linked oxidoreductases"/>
    <property type="match status" value="1"/>
</dbReference>
<evidence type="ECO:0000256" key="2">
    <source>
        <dbReference type="ARBA" id="ARBA00022630"/>
    </source>
</evidence>
<feature type="binding site" evidence="7">
    <location>
        <position position="113"/>
    </location>
    <ligand>
        <name>FMN</name>
        <dbReference type="ChEBI" id="CHEBI:58210"/>
    </ligand>
</feature>
<dbReference type="CDD" id="cd02809">
    <property type="entry name" value="alpha_hydroxyacid_oxid_FMN"/>
    <property type="match status" value="1"/>
</dbReference>
<comment type="similarity">
    <text evidence="5">Belongs to the FMN-dependent alpha-hydroxy acid dehydrogenase family.</text>
</comment>
<dbReference type="PIRSF" id="PIRSF000138">
    <property type="entry name" value="Al-hdrx_acd_dh"/>
    <property type="match status" value="1"/>
</dbReference>
<dbReference type="GO" id="GO:0009060">
    <property type="term" value="P:aerobic respiration"/>
    <property type="evidence" value="ECO:0007669"/>
    <property type="project" value="TreeGrafter"/>
</dbReference>
<gene>
    <name evidence="9" type="ORF">C8N34_111145</name>
</gene>
<organism evidence="9 10">
    <name type="scientific">Gemmobacter caeni</name>
    <dbReference type="NCBI Taxonomy" id="589035"/>
    <lineage>
        <taxon>Bacteria</taxon>
        <taxon>Pseudomonadati</taxon>
        <taxon>Pseudomonadota</taxon>
        <taxon>Alphaproteobacteria</taxon>
        <taxon>Rhodobacterales</taxon>
        <taxon>Paracoccaceae</taxon>
        <taxon>Gemmobacter</taxon>
    </lineage>
</organism>
<feature type="binding site" evidence="7">
    <location>
        <position position="281"/>
    </location>
    <ligand>
        <name>glyoxylate</name>
        <dbReference type="ChEBI" id="CHEBI:36655"/>
    </ligand>
</feature>
<feature type="active site" description="Proton acceptor" evidence="6">
    <location>
        <position position="281"/>
    </location>
</feature>
<feature type="binding site" evidence="7">
    <location>
        <position position="284"/>
    </location>
    <ligand>
        <name>glyoxylate</name>
        <dbReference type="ChEBI" id="CHEBI:36655"/>
    </ligand>
</feature>
<dbReference type="PROSITE" id="PS51349">
    <property type="entry name" value="FMN_HYDROXY_ACID_DH_2"/>
    <property type="match status" value="1"/>
</dbReference>
<dbReference type="Proteomes" id="UP000244224">
    <property type="component" value="Unassembled WGS sequence"/>
</dbReference>
<feature type="binding site" evidence="7">
    <location>
        <position position="134"/>
    </location>
    <ligand>
        <name>FMN</name>
        <dbReference type="ChEBI" id="CHEBI:58210"/>
    </ligand>
</feature>
<feature type="binding site" evidence="7">
    <location>
        <begin position="312"/>
        <end position="316"/>
    </location>
    <ligand>
        <name>FMN</name>
        <dbReference type="ChEBI" id="CHEBI:58210"/>
    </ligand>
</feature>
<keyword evidence="10" id="KW-1185">Reference proteome</keyword>
<evidence type="ECO:0000256" key="3">
    <source>
        <dbReference type="ARBA" id="ARBA00022643"/>
    </source>
</evidence>
<accession>A0A2T6AVZ9</accession>
<dbReference type="GO" id="GO:0004459">
    <property type="term" value="F:L-lactate dehydrogenase (NAD+) activity"/>
    <property type="evidence" value="ECO:0007669"/>
    <property type="project" value="TreeGrafter"/>
</dbReference>
<evidence type="ECO:0000256" key="6">
    <source>
        <dbReference type="PIRSR" id="PIRSR000138-1"/>
    </source>
</evidence>
<evidence type="ECO:0000256" key="1">
    <source>
        <dbReference type="ARBA" id="ARBA00001917"/>
    </source>
</evidence>
<dbReference type="Gene3D" id="3.20.20.70">
    <property type="entry name" value="Aldolase class I"/>
    <property type="match status" value="1"/>
</dbReference>
<feature type="binding site" evidence="7">
    <location>
        <begin position="84"/>
        <end position="86"/>
    </location>
    <ligand>
        <name>FMN</name>
        <dbReference type="ChEBI" id="CHEBI:58210"/>
    </ligand>
</feature>
<reference evidence="9 10" key="1">
    <citation type="submission" date="2018-04" db="EMBL/GenBank/DDBJ databases">
        <title>Genomic Encyclopedia of Archaeal and Bacterial Type Strains, Phase II (KMG-II): from individual species to whole genera.</title>
        <authorList>
            <person name="Goeker M."/>
        </authorList>
    </citation>
    <scope>NUCLEOTIDE SEQUENCE [LARGE SCALE GENOMIC DNA]</scope>
    <source>
        <strain evidence="9 10">DSM 21823</strain>
    </source>
</reference>
<name>A0A2T6AVZ9_9RHOB</name>
<dbReference type="InterPro" id="IPR008259">
    <property type="entry name" value="FMN_hydac_DH_AS"/>
</dbReference>
<dbReference type="PROSITE" id="PS00557">
    <property type="entry name" value="FMN_HYDROXY_ACID_DH_1"/>
    <property type="match status" value="1"/>
</dbReference>
<dbReference type="RefSeq" id="WP_108129754.1">
    <property type="nucleotide sequence ID" value="NZ_QBKP01000011.1"/>
</dbReference>
<dbReference type="PANTHER" id="PTHR10578">
    <property type="entry name" value="S -2-HYDROXY-ACID OXIDASE-RELATED"/>
    <property type="match status" value="1"/>
</dbReference>